<evidence type="ECO:0000313" key="2">
    <source>
        <dbReference type="Proteomes" id="UP000187406"/>
    </source>
</evidence>
<organism evidence="1 2">
    <name type="scientific">Cephalotus follicularis</name>
    <name type="common">Albany pitcher plant</name>
    <dbReference type="NCBI Taxonomy" id="3775"/>
    <lineage>
        <taxon>Eukaryota</taxon>
        <taxon>Viridiplantae</taxon>
        <taxon>Streptophyta</taxon>
        <taxon>Embryophyta</taxon>
        <taxon>Tracheophyta</taxon>
        <taxon>Spermatophyta</taxon>
        <taxon>Magnoliopsida</taxon>
        <taxon>eudicotyledons</taxon>
        <taxon>Gunneridae</taxon>
        <taxon>Pentapetalae</taxon>
        <taxon>rosids</taxon>
        <taxon>fabids</taxon>
        <taxon>Oxalidales</taxon>
        <taxon>Cephalotaceae</taxon>
        <taxon>Cephalotus</taxon>
    </lineage>
</organism>
<dbReference type="PANTHER" id="PTHR34676:SF8">
    <property type="entry name" value="TRANSMEMBRANE PROTEIN"/>
    <property type="match status" value="1"/>
</dbReference>
<keyword evidence="2" id="KW-1185">Reference proteome</keyword>
<accession>A0A1Q3BYK9</accession>
<evidence type="ECO:0008006" key="3">
    <source>
        <dbReference type="Google" id="ProtNLM"/>
    </source>
</evidence>
<proteinExistence type="predicted"/>
<reference evidence="2" key="1">
    <citation type="submission" date="2016-04" db="EMBL/GenBank/DDBJ databases">
        <title>Cephalotus genome sequencing.</title>
        <authorList>
            <person name="Fukushima K."/>
            <person name="Hasebe M."/>
            <person name="Fang X."/>
        </authorList>
    </citation>
    <scope>NUCLEOTIDE SEQUENCE [LARGE SCALE GENOMIC DNA]</scope>
    <source>
        <strain evidence="2">cv. St1</strain>
    </source>
</reference>
<sequence length="113" mass="13159">MTSFIQSVDYDLWDIVVLGPEMPKETISKTRMRYDEKEKEKEMMKLNSKAKHIIFYALSSNEFDHISSCNSTKVIWDKLEDMHKVKNVERTISCLMALKESESESDEEDASEG</sequence>
<dbReference type="AlphaFoldDB" id="A0A1Q3BYK9"/>
<protein>
    <recommendedName>
        <fullName evidence="3">UBN2 domain-containing protein</fullName>
    </recommendedName>
</protein>
<gene>
    <name evidence="1" type="ORF">CFOL_v3_16534</name>
</gene>
<dbReference type="Pfam" id="PF14223">
    <property type="entry name" value="Retrotran_gag_2"/>
    <property type="match status" value="1"/>
</dbReference>
<comment type="caution">
    <text evidence="1">The sequence shown here is derived from an EMBL/GenBank/DDBJ whole genome shotgun (WGS) entry which is preliminary data.</text>
</comment>
<dbReference type="EMBL" id="BDDD01001067">
    <property type="protein sequence ID" value="GAV73047.1"/>
    <property type="molecule type" value="Genomic_DNA"/>
</dbReference>
<dbReference type="Proteomes" id="UP000187406">
    <property type="component" value="Unassembled WGS sequence"/>
</dbReference>
<dbReference type="PANTHER" id="PTHR34676">
    <property type="entry name" value="DUF4219 DOMAIN-CONTAINING PROTEIN-RELATED"/>
    <property type="match status" value="1"/>
</dbReference>
<name>A0A1Q3BYK9_CEPFO</name>
<evidence type="ECO:0000313" key="1">
    <source>
        <dbReference type="EMBL" id="GAV73047.1"/>
    </source>
</evidence>
<dbReference type="InParanoid" id="A0A1Q3BYK9"/>